<sequence>MTQSIDQFLPKEIADELYDYVRKMKWSYGWHSNNGMGYAHWNSDIAKAPTANGLDISDRLSGVVLDAWNYIRETYLQDHILLRCYANSHTYGVEGYPHTDSRRQFDKTVVIYMNREWKREWGGETMVYEGSRIEHAELPAFNRALIFNGSKWHCARGVTRICPEQRRTIMFKAVKMGVDDERDNLQRLLTTYGANKMSHKNGSLQNHLLITYDLLKASGQAPAVCLAGGAHSVFGTNAYDKVAIDPALRNVVVDTIGLAATQLVELFGSIDRPKTLLENIGADGAVLRTRDGNLIAVNKVQLDALIMIECANLSEQNELHRHRKLQEHWRSRSRE</sequence>
<name>A0A6J7WVZ2_9CAUD</name>
<dbReference type="Gene3D" id="2.60.120.620">
    <property type="entry name" value="q2cbj1_9rhob like domain"/>
    <property type="match status" value="1"/>
</dbReference>
<organism evidence="3">
    <name type="scientific">uncultured Caudovirales phage</name>
    <dbReference type="NCBI Taxonomy" id="2100421"/>
    <lineage>
        <taxon>Viruses</taxon>
        <taxon>Duplodnaviria</taxon>
        <taxon>Heunggongvirae</taxon>
        <taxon>Uroviricota</taxon>
        <taxon>Caudoviricetes</taxon>
        <taxon>Peduoviridae</taxon>
        <taxon>Maltschvirus</taxon>
        <taxon>Maltschvirus maltsch</taxon>
    </lineage>
</organism>
<protein>
    <submittedName>
        <fullName evidence="3">Oxoglutarate/iron-dependent dioxygenase</fullName>
    </submittedName>
</protein>
<keyword evidence="3" id="KW-0560">Oxidoreductase</keyword>
<dbReference type="InterPro" id="IPR049202">
    <property type="entry name" value="DUF6817"/>
</dbReference>
<dbReference type="PANTHER" id="PTHR37391:SF2">
    <property type="entry name" value="E3 UBIQUITIN-PROTEIN LIGASE"/>
    <property type="match status" value="1"/>
</dbReference>
<dbReference type="Pfam" id="PF20680">
    <property type="entry name" value="DUF6817"/>
    <property type="match status" value="1"/>
</dbReference>
<dbReference type="InterPro" id="IPR044862">
    <property type="entry name" value="Pro_4_hyd_alph_FE2OG_OXY"/>
</dbReference>
<reference evidence="3" key="1">
    <citation type="submission" date="2020-05" db="EMBL/GenBank/DDBJ databases">
        <authorList>
            <person name="Chiriac C."/>
            <person name="Salcher M."/>
            <person name="Ghai R."/>
            <person name="Kavagutti S V."/>
        </authorList>
    </citation>
    <scope>NUCLEOTIDE SEQUENCE</scope>
</reference>
<evidence type="ECO:0000259" key="1">
    <source>
        <dbReference type="Pfam" id="PF13640"/>
    </source>
</evidence>
<accession>A0A6J7WVZ2</accession>
<dbReference type="Pfam" id="PF13640">
    <property type="entry name" value="2OG-FeII_Oxy_3"/>
    <property type="match status" value="1"/>
</dbReference>
<dbReference type="GO" id="GO:0051213">
    <property type="term" value="F:dioxygenase activity"/>
    <property type="evidence" value="ECO:0007669"/>
    <property type="project" value="UniProtKB-KW"/>
</dbReference>
<feature type="domain" description="DUF6817" evidence="2">
    <location>
        <begin position="189"/>
        <end position="272"/>
    </location>
</feature>
<dbReference type="PANTHER" id="PTHR37391">
    <property type="entry name" value="E3 UBIQUITIN-PROTEIN LIGASE"/>
    <property type="match status" value="1"/>
</dbReference>
<proteinExistence type="predicted"/>
<evidence type="ECO:0000313" key="3">
    <source>
        <dbReference type="EMBL" id="CAB5220304.1"/>
    </source>
</evidence>
<keyword evidence="3" id="KW-0223">Dioxygenase</keyword>
<evidence type="ECO:0000259" key="2">
    <source>
        <dbReference type="Pfam" id="PF20680"/>
    </source>
</evidence>
<gene>
    <name evidence="3" type="ORF">UFOVP236_23</name>
</gene>
<dbReference type="EMBL" id="LR798284">
    <property type="protein sequence ID" value="CAB5220304.1"/>
    <property type="molecule type" value="Genomic_DNA"/>
</dbReference>
<feature type="domain" description="Prolyl 4-hydroxylase alpha subunit Fe(2+) 2OG dioxygenase" evidence="1">
    <location>
        <begin position="90"/>
        <end position="169"/>
    </location>
</feature>